<evidence type="ECO:0000256" key="1">
    <source>
        <dbReference type="SAM" id="MobiDB-lite"/>
    </source>
</evidence>
<gene>
    <name evidence="2" type="ORF">EBF16_16335</name>
</gene>
<dbReference type="EMBL" id="CP033230">
    <property type="protein sequence ID" value="AYO78317.1"/>
    <property type="molecule type" value="Genomic_DNA"/>
</dbReference>
<organism evidence="2 3">
    <name type="scientific">Sphingobium yanoikuyae</name>
    <name type="common">Sphingomonas yanoikuyae</name>
    <dbReference type="NCBI Taxonomy" id="13690"/>
    <lineage>
        <taxon>Bacteria</taxon>
        <taxon>Pseudomonadati</taxon>
        <taxon>Pseudomonadota</taxon>
        <taxon>Alphaproteobacteria</taxon>
        <taxon>Sphingomonadales</taxon>
        <taxon>Sphingomonadaceae</taxon>
        <taxon>Sphingobium</taxon>
    </lineage>
</organism>
<dbReference type="AlphaFoldDB" id="A0A3G2USR8"/>
<sequence length="137" mass="14377">MANLQKGEASFTAANGQTYVLVLDFNAFAEAEDAADMDIDALLKAVAPVIDETTGLVTRMPRVKHLGALLQGALAANHPGLNKREVRNLLHEEGCGEALGKALSGAMPKPKLVSAEGKAHPDPGNGTKRKRTGRPKG</sequence>
<proteinExistence type="predicted"/>
<evidence type="ECO:0000313" key="3">
    <source>
        <dbReference type="Proteomes" id="UP000280708"/>
    </source>
</evidence>
<evidence type="ECO:0000313" key="2">
    <source>
        <dbReference type="EMBL" id="AYO78317.1"/>
    </source>
</evidence>
<dbReference type="RefSeq" id="WP_122129824.1">
    <property type="nucleotide sequence ID" value="NZ_CP033230.1"/>
</dbReference>
<accession>A0A3G2USR8</accession>
<dbReference type="Proteomes" id="UP000280708">
    <property type="component" value="Chromosome"/>
</dbReference>
<reference evidence="2 3" key="1">
    <citation type="submission" date="2018-10" db="EMBL/GenBank/DDBJ databases">
        <title>Characterization and genome analysis of a novel bacterium Sphingobium yanoikuyae SJTF8 capable of degrading PAHs.</title>
        <authorList>
            <person name="Yin C."/>
            <person name="Xiong W."/>
            <person name="Liang R."/>
        </authorList>
    </citation>
    <scope>NUCLEOTIDE SEQUENCE [LARGE SCALE GENOMIC DNA]</scope>
    <source>
        <strain evidence="2 3">SJTF8</strain>
    </source>
</reference>
<name>A0A3G2USR8_SPHYA</name>
<feature type="region of interest" description="Disordered" evidence="1">
    <location>
        <begin position="101"/>
        <end position="137"/>
    </location>
</feature>
<protein>
    <submittedName>
        <fullName evidence="2">Uncharacterized protein</fullName>
    </submittedName>
</protein>
<feature type="compositionally biased region" description="Basic residues" evidence="1">
    <location>
        <begin position="127"/>
        <end position="137"/>
    </location>
</feature>